<protein>
    <submittedName>
        <fullName evidence="6">BLOC-1-related complex subunit 8</fullName>
    </submittedName>
</protein>
<dbReference type="InterPro" id="IPR019320">
    <property type="entry name" value="BORCS8"/>
</dbReference>
<dbReference type="Proteomes" id="UP000050790">
    <property type="component" value="Unassembled WGS sequence"/>
</dbReference>
<comment type="subcellular location">
    <subcellularLocation>
        <location evidence="1">Lysosome membrane</location>
    </subcellularLocation>
</comment>
<dbReference type="AlphaFoldDB" id="A0AA85AMK8"/>
<reference evidence="6" key="1">
    <citation type="submission" date="2023-11" db="UniProtKB">
        <authorList>
            <consortium name="WormBaseParasite"/>
        </authorList>
    </citation>
    <scope>IDENTIFICATION</scope>
</reference>
<comment type="similarity">
    <text evidence="2">Belongs to the BORCS8 family.</text>
</comment>
<proteinExistence type="inferred from homology"/>
<dbReference type="GO" id="GO:0099078">
    <property type="term" value="C:BORC complex"/>
    <property type="evidence" value="ECO:0007669"/>
    <property type="project" value="TreeGrafter"/>
</dbReference>
<evidence type="ECO:0000313" key="5">
    <source>
        <dbReference type="Proteomes" id="UP000050790"/>
    </source>
</evidence>
<dbReference type="PANTHER" id="PTHR21146:SF0">
    <property type="entry name" value="BLOC-1-RELATED COMPLEX SUBUNIT 8"/>
    <property type="match status" value="1"/>
</dbReference>
<name>A0AA85AMK8_9TREM</name>
<evidence type="ECO:0000256" key="1">
    <source>
        <dbReference type="ARBA" id="ARBA00004656"/>
    </source>
</evidence>
<dbReference type="PANTHER" id="PTHR21146">
    <property type="entry name" value="MEF2B PROTEIN"/>
    <property type="match status" value="1"/>
</dbReference>
<sequence>MEKSVNFLLNKKEKDQSSNKTNVMNESLSQKVTETTSDLLISLANEPSLAYFHIQEHIRKSVPEILKYQVENFLYFYSQLRGSCYDLDYALDNVRSISKATVHFNRINELLKSSLFAKLQLDYARMNAPPVEVGIDLVSWDLNDEELLSLSHKEPQKRRPTQCNQDVHTDVSFQNKCTEIPTNSRTLSHISNTVSTAAVQVRDQAINLTRRVLWTQSADVSYSIISPILSDSKITNSSSSFDEKPKFLEI</sequence>
<evidence type="ECO:0000256" key="4">
    <source>
        <dbReference type="ARBA" id="ARBA00023228"/>
    </source>
</evidence>
<accession>A0AA85AMK8</accession>
<dbReference type="GO" id="GO:0005765">
    <property type="term" value="C:lysosomal membrane"/>
    <property type="evidence" value="ECO:0007669"/>
    <property type="project" value="UniProtKB-SubCell"/>
</dbReference>
<evidence type="ECO:0000256" key="3">
    <source>
        <dbReference type="ARBA" id="ARBA00023136"/>
    </source>
</evidence>
<dbReference type="WBParaSite" id="SMRG1_94510.3">
    <property type="protein sequence ID" value="SMRG1_94510.3"/>
    <property type="gene ID" value="SMRG1_94510"/>
</dbReference>
<dbReference type="Pfam" id="PF10167">
    <property type="entry name" value="BORCS8"/>
    <property type="match status" value="1"/>
</dbReference>
<organism evidence="5 6">
    <name type="scientific">Schistosoma margrebowiei</name>
    <dbReference type="NCBI Taxonomy" id="48269"/>
    <lineage>
        <taxon>Eukaryota</taxon>
        <taxon>Metazoa</taxon>
        <taxon>Spiralia</taxon>
        <taxon>Lophotrochozoa</taxon>
        <taxon>Platyhelminthes</taxon>
        <taxon>Trematoda</taxon>
        <taxon>Digenea</taxon>
        <taxon>Strigeidida</taxon>
        <taxon>Schistosomatoidea</taxon>
        <taxon>Schistosomatidae</taxon>
        <taxon>Schistosoma</taxon>
    </lineage>
</organism>
<evidence type="ECO:0000256" key="2">
    <source>
        <dbReference type="ARBA" id="ARBA00010463"/>
    </source>
</evidence>
<keyword evidence="4" id="KW-0458">Lysosome</keyword>
<evidence type="ECO:0000313" key="6">
    <source>
        <dbReference type="WBParaSite" id="SMRG1_94510.3"/>
    </source>
</evidence>
<keyword evidence="3" id="KW-0472">Membrane</keyword>